<dbReference type="EMBL" id="CP021121">
    <property type="protein sequence ID" value="ARQ70324.1"/>
    <property type="molecule type" value="Genomic_DNA"/>
</dbReference>
<evidence type="ECO:0000313" key="2">
    <source>
        <dbReference type="Proteomes" id="UP000194218"/>
    </source>
</evidence>
<name>A0A1W7CZU4_9ACTN</name>
<dbReference type="OrthoDB" id="4350490at2"/>
<dbReference type="KEGG" id="smao:CAG99_17055"/>
<reference evidence="1 2" key="1">
    <citation type="submission" date="2017-05" db="EMBL/GenBank/DDBJ databases">
        <title>Complete genome sequence of Streptomyces sp. SCSIO 03032 revealed the diverse biosynthetic pathways for its bioactive secondary metabolites.</title>
        <authorList>
            <person name="Ma L."/>
            <person name="Zhu Y."/>
            <person name="Zhang W."/>
            <person name="Zhang G."/>
            <person name="Tian X."/>
            <person name="Zhang S."/>
            <person name="Zhang C."/>
        </authorList>
    </citation>
    <scope>NUCLEOTIDE SEQUENCE [LARGE SCALE GENOMIC DNA]</scope>
    <source>
        <strain evidence="1 2">SCSIO 03032</strain>
    </source>
</reference>
<keyword evidence="2" id="KW-1185">Reference proteome</keyword>
<proteinExistence type="predicted"/>
<protein>
    <submittedName>
        <fullName evidence="1">Uncharacterized protein</fullName>
    </submittedName>
</protein>
<accession>A0A1W7CZU4</accession>
<dbReference type="Proteomes" id="UP000194218">
    <property type="component" value="Chromosome"/>
</dbReference>
<evidence type="ECO:0000313" key="1">
    <source>
        <dbReference type="EMBL" id="ARQ70324.1"/>
    </source>
</evidence>
<sequence length="156" mass="16717">MRPDRFQQFAIDAYRGAGLQAEAWTEGTKRPFGVVVTVPGGARLWHAITVQSAEGERYDQDEQPVEKEAPAPVTVPELGAGRVSLGVLEEYLAALLTNTGSPEIVKTWRYSDREQAGTTPGLGVEFWSGARAYAPFVLAARAGGSPGAPFDLPSEV</sequence>
<organism evidence="1 2">
    <name type="scientific">Streptomyces marincola</name>
    <dbReference type="NCBI Taxonomy" id="2878388"/>
    <lineage>
        <taxon>Bacteria</taxon>
        <taxon>Bacillati</taxon>
        <taxon>Actinomycetota</taxon>
        <taxon>Actinomycetes</taxon>
        <taxon>Kitasatosporales</taxon>
        <taxon>Streptomycetaceae</taxon>
        <taxon>Streptomyces</taxon>
    </lineage>
</organism>
<dbReference type="RefSeq" id="WP_086160182.1">
    <property type="nucleotide sequence ID" value="NZ_CP021121.1"/>
</dbReference>
<dbReference type="AlphaFoldDB" id="A0A1W7CZU4"/>
<gene>
    <name evidence="1" type="ORF">CAG99_17055</name>
</gene>